<evidence type="ECO:0000313" key="10">
    <source>
        <dbReference type="Proteomes" id="UP000288716"/>
    </source>
</evidence>
<dbReference type="InterPro" id="IPR000387">
    <property type="entry name" value="Tyr_Pase_dom"/>
</dbReference>
<dbReference type="PRINTS" id="PR00700">
    <property type="entry name" value="PRTYPHPHTASE"/>
</dbReference>
<dbReference type="SMART" id="SM00404">
    <property type="entry name" value="PTPc_motif"/>
    <property type="match status" value="1"/>
</dbReference>
<comment type="catalytic activity">
    <reaction evidence="5">
        <text>O-phospho-L-tyrosyl-[protein] + H2O = L-tyrosyl-[protein] + phosphate</text>
        <dbReference type="Rhea" id="RHEA:10684"/>
        <dbReference type="Rhea" id="RHEA-COMP:10136"/>
        <dbReference type="Rhea" id="RHEA-COMP:20101"/>
        <dbReference type="ChEBI" id="CHEBI:15377"/>
        <dbReference type="ChEBI" id="CHEBI:43474"/>
        <dbReference type="ChEBI" id="CHEBI:46858"/>
        <dbReference type="ChEBI" id="CHEBI:61978"/>
        <dbReference type="EC" id="3.1.3.48"/>
    </reaction>
</comment>
<dbReference type="EMBL" id="NCKV01002671">
    <property type="protein sequence ID" value="RWS26540.1"/>
    <property type="molecule type" value="Genomic_DNA"/>
</dbReference>
<keyword evidence="9" id="KW-0675">Receptor</keyword>
<proteinExistence type="inferred from homology"/>
<evidence type="ECO:0000259" key="7">
    <source>
        <dbReference type="PROSITE" id="PS50055"/>
    </source>
</evidence>
<evidence type="ECO:0000259" key="8">
    <source>
        <dbReference type="PROSITE" id="PS50056"/>
    </source>
</evidence>
<evidence type="ECO:0000313" key="9">
    <source>
        <dbReference type="EMBL" id="RWS26540.1"/>
    </source>
</evidence>
<dbReference type="SMART" id="SM00194">
    <property type="entry name" value="PTPc"/>
    <property type="match status" value="1"/>
</dbReference>
<evidence type="ECO:0000256" key="1">
    <source>
        <dbReference type="ARBA" id="ARBA00009580"/>
    </source>
</evidence>
<dbReference type="InterPro" id="IPR029021">
    <property type="entry name" value="Prot-tyrosine_phosphatase-like"/>
</dbReference>
<dbReference type="InterPro" id="IPR050348">
    <property type="entry name" value="Protein-Tyr_Phosphatase"/>
</dbReference>
<dbReference type="EC" id="3.1.3.48" evidence="2"/>
<evidence type="ECO:0000256" key="3">
    <source>
        <dbReference type="ARBA" id="ARBA00022801"/>
    </source>
</evidence>
<keyword evidence="3" id="KW-0378">Hydrolase</keyword>
<keyword evidence="10" id="KW-1185">Reference proteome</keyword>
<feature type="domain" description="Tyrosine-protein phosphatase" evidence="7">
    <location>
        <begin position="57"/>
        <end position="310"/>
    </location>
</feature>
<dbReference type="Proteomes" id="UP000288716">
    <property type="component" value="Unassembled WGS sequence"/>
</dbReference>
<dbReference type="PANTHER" id="PTHR19134">
    <property type="entry name" value="RECEPTOR-TYPE TYROSINE-PROTEIN PHOSPHATASE"/>
    <property type="match status" value="1"/>
</dbReference>
<sequence>MNSYIYICLFLAIIFYANAFENKTIGEFCEKRFQKPTLLRKAGLEDYLKTNSENGILEKEFNSIPSEQLFAADQSEKPENKPKNRYQNILAYDHSRVALNRSKSDSDYINANFLDAVDAPDRYIVTQTPMENTVKDFWEMVWENNIYQIVTISKIKQFGKERLFKYWPEDASRYGKVEVTLDQSDYLSDYVIRKFTISYDDKHRVVTQYHFITWDDNQLPNPETFLAFVNEVRASREYIRQNPRRPLLVHCSTGSGPSATFVLINSATEALKKVFKVDFSRELCSMRMKRMQVVDSYSQFVFAIRVVVTSTKKMKTN</sequence>
<dbReference type="Gene3D" id="3.90.190.10">
    <property type="entry name" value="Protein tyrosine phosphatase superfamily"/>
    <property type="match status" value="1"/>
</dbReference>
<dbReference type="AlphaFoldDB" id="A0A443SG92"/>
<organism evidence="9 10">
    <name type="scientific">Leptotrombidium deliense</name>
    <dbReference type="NCBI Taxonomy" id="299467"/>
    <lineage>
        <taxon>Eukaryota</taxon>
        <taxon>Metazoa</taxon>
        <taxon>Ecdysozoa</taxon>
        <taxon>Arthropoda</taxon>
        <taxon>Chelicerata</taxon>
        <taxon>Arachnida</taxon>
        <taxon>Acari</taxon>
        <taxon>Acariformes</taxon>
        <taxon>Trombidiformes</taxon>
        <taxon>Prostigmata</taxon>
        <taxon>Anystina</taxon>
        <taxon>Parasitengona</taxon>
        <taxon>Trombiculoidea</taxon>
        <taxon>Trombiculidae</taxon>
        <taxon>Leptotrombidium</taxon>
    </lineage>
</organism>
<dbReference type="Pfam" id="PF00102">
    <property type="entry name" value="Y_phosphatase"/>
    <property type="match status" value="1"/>
</dbReference>
<feature type="domain" description="Tyrosine specific protein phosphatases" evidence="8">
    <location>
        <begin position="223"/>
        <end position="301"/>
    </location>
</feature>
<reference evidence="9 10" key="1">
    <citation type="journal article" date="2018" name="Gigascience">
        <title>Genomes of trombidid mites reveal novel predicted allergens and laterally-transferred genes associated with secondary metabolism.</title>
        <authorList>
            <person name="Dong X."/>
            <person name="Chaisiri K."/>
            <person name="Xia D."/>
            <person name="Armstrong S.D."/>
            <person name="Fang Y."/>
            <person name="Donnelly M.J."/>
            <person name="Kadowaki T."/>
            <person name="McGarry J.W."/>
            <person name="Darby A.C."/>
            <person name="Makepeace B.L."/>
        </authorList>
    </citation>
    <scope>NUCLEOTIDE SEQUENCE [LARGE SCALE GENOMIC DNA]</scope>
    <source>
        <strain evidence="9">UoL-UT</strain>
    </source>
</reference>
<dbReference type="FunFam" id="3.90.190.10:FF:000102">
    <property type="entry name" value="Receptor-type tyrosine-protein phosphatase"/>
    <property type="match status" value="1"/>
</dbReference>
<dbReference type="CDD" id="cd00047">
    <property type="entry name" value="PTPc"/>
    <property type="match status" value="1"/>
</dbReference>
<name>A0A443SG92_9ACAR</name>
<feature type="signal peptide" evidence="6">
    <location>
        <begin position="1"/>
        <end position="19"/>
    </location>
</feature>
<dbReference type="InterPro" id="IPR003595">
    <property type="entry name" value="Tyr_Pase_cat"/>
</dbReference>
<evidence type="ECO:0000256" key="4">
    <source>
        <dbReference type="ARBA" id="ARBA00022912"/>
    </source>
</evidence>
<protein>
    <recommendedName>
        <fullName evidence="2">protein-tyrosine-phosphatase</fullName>
        <ecNumber evidence="2">3.1.3.48</ecNumber>
    </recommendedName>
</protein>
<keyword evidence="6" id="KW-0732">Signal</keyword>
<dbReference type="InterPro" id="IPR000242">
    <property type="entry name" value="PTP_cat"/>
</dbReference>
<evidence type="ECO:0000256" key="5">
    <source>
        <dbReference type="ARBA" id="ARBA00051722"/>
    </source>
</evidence>
<comment type="caution">
    <text evidence="9">The sequence shown here is derived from an EMBL/GenBank/DDBJ whole genome shotgun (WGS) entry which is preliminary data.</text>
</comment>
<keyword evidence="4" id="KW-0904">Protein phosphatase</keyword>
<dbReference type="GO" id="GO:0004725">
    <property type="term" value="F:protein tyrosine phosphatase activity"/>
    <property type="evidence" value="ECO:0007669"/>
    <property type="project" value="UniProtKB-EC"/>
</dbReference>
<evidence type="ECO:0000256" key="2">
    <source>
        <dbReference type="ARBA" id="ARBA00013064"/>
    </source>
</evidence>
<dbReference type="SUPFAM" id="SSF52799">
    <property type="entry name" value="(Phosphotyrosine protein) phosphatases II"/>
    <property type="match status" value="1"/>
</dbReference>
<accession>A0A443SG92</accession>
<dbReference type="PROSITE" id="PS50055">
    <property type="entry name" value="TYR_PHOSPHATASE_PTP"/>
    <property type="match status" value="1"/>
</dbReference>
<gene>
    <name evidence="9" type="ORF">B4U80_01513</name>
</gene>
<dbReference type="OrthoDB" id="5854685at2759"/>
<feature type="chain" id="PRO_5019405071" description="protein-tyrosine-phosphatase" evidence="6">
    <location>
        <begin position="20"/>
        <end position="317"/>
    </location>
</feature>
<dbReference type="STRING" id="299467.A0A443SG92"/>
<comment type="similarity">
    <text evidence="1">Belongs to the protein-tyrosine phosphatase family.</text>
</comment>
<dbReference type="VEuPathDB" id="VectorBase:LDEU005502"/>
<evidence type="ECO:0000256" key="6">
    <source>
        <dbReference type="SAM" id="SignalP"/>
    </source>
</evidence>
<dbReference type="PROSITE" id="PS50056">
    <property type="entry name" value="TYR_PHOSPHATASE_2"/>
    <property type="match status" value="1"/>
</dbReference>
<dbReference type="GO" id="GO:0008045">
    <property type="term" value="P:motor neuron axon guidance"/>
    <property type="evidence" value="ECO:0007669"/>
    <property type="project" value="TreeGrafter"/>
</dbReference>
<dbReference type="PANTHER" id="PTHR19134:SF562">
    <property type="entry name" value="PROTEIN-TYROSINE-PHOSPHATASE"/>
    <property type="match status" value="1"/>
</dbReference>